<protein>
    <submittedName>
        <fullName evidence="1">Uncharacterized protein</fullName>
    </submittedName>
</protein>
<organism evidence="1 2">
    <name type="scientific">Caerostris extrusa</name>
    <name type="common">Bark spider</name>
    <name type="synonym">Caerostris bankana</name>
    <dbReference type="NCBI Taxonomy" id="172846"/>
    <lineage>
        <taxon>Eukaryota</taxon>
        <taxon>Metazoa</taxon>
        <taxon>Ecdysozoa</taxon>
        <taxon>Arthropoda</taxon>
        <taxon>Chelicerata</taxon>
        <taxon>Arachnida</taxon>
        <taxon>Araneae</taxon>
        <taxon>Araneomorphae</taxon>
        <taxon>Entelegynae</taxon>
        <taxon>Araneoidea</taxon>
        <taxon>Araneidae</taxon>
        <taxon>Caerostris</taxon>
    </lineage>
</organism>
<comment type="caution">
    <text evidence="1">The sequence shown here is derived from an EMBL/GenBank/DDBJ whole genome shotgun (WGS) entry which is preliminary data.</text>
</comment>
<feature type="non-terminal residue" evidence="1">
    <location>
        <position position="1"/>
    </location>
</feature>
<keyword evidence="2" id="KW-1185">Reference proteome</keyword>
<evidence type="ECO:0000313" key="1">
    <source>
        <dbReference type="EMBL" id="GIX74903.1"/>
    </source>
</evidence>
<reference evidence="1 2" key="1">
    <citation type="submission" date="2021-06" db="EMBL/GenBank/DDBJ databases">
        <title>Caerostris extrusa draft genome.</title>
        <authorList>
            <person name="Kono N."/>
            <person name="Arakawa K."/>
        </authorList>
    </citation>
    <scope>NUCLEOTIDE SEQUENCE [LARGE SCALE GENOMIC DNA]</scope>
</reference>
<sequence length="146" mass="17039">ATLPYHVKGLLNTENVYNIDESYLMWYLQLGEDAADFVNFIRLSLQDFAVMTKSFFSLLLSKCHLYDGDSFEQTETANRPLFAACGIVHKNISYYSLVEEYLEFCKSGGTEFSRLQFDEFEILQSVEIHYPDYKCYFMHDLACEPQ</sequence>
<name>A0AAV4MRB8_CAEEX</name>
<gene>
    <name evidence="1" type="ORF">CEXT_281571</name>
</gene>
<accession>A0AAV4MRB8</accession>
<dbReference type="AlphaFoldDB" id="A0AAV4MRB8"/>
<dbReference type="Proteomes" id="UP001054945">
    <property type="component" value="Unassembled WGS sequence"/>
</dbReference>
<dbReference type="EMBL" id="BPLR01002536">
    <property type="protein sequence ID" value="GIX74903.1"/>
    <property type="molecule type" value="Genomic_DNA"/>
</dbReference>
<evidence type="ECO:0000313" key="2">
    <source>
        <dbReference type="Proteomes" id="UP001054945"/>
    </source>
</evidence>
<proteinExistence type="predicted"/>